<accession>T0HF50</accession>
<keyword evidence="1" id="KW-0472">Membrane</keyword>
<organism evidence="2 3">
    <name type="scientific">Sphingobium lactosutens DS20</name>
    <dbReference type="NCBI Taxonomy" id="1331060"/>
    <lineage>
        <taxon>Bacteria</taxon>
        <taxon>Pseudomonadati</taxon>
        <taxon>Pseudomonadota</taxon>
        <taxon>Alphaproteobacteria</taxon>
        <taxon>Sphingomonadales</taxon>
        <taxon>Sphingomonadaceae</taxon>
        <taxon>Sphingobium</taxon>
    </lineage>
</organism>
<dbReference type="Proteomes" id="UP000015531">
    <property type="component" value="Unassembled WGS sequence"/>
</dbReference>
<dbReference type="EMBL" id="ATDP01000089">
    <property type="protein sequence ID" value="EQB14986.1"/>
    <property type="molecule type" value="Genomic_DNA"/>
</dbReference>
<keyword evidence="1" id="KW-1133">Transmembrane helix</keyword>
<gene>
    <name evidence="2" type="ORF">RLDS_12510</name>
</gene>
<evidence type="ECO:0000256" key="1">
    <source>
        <dbReference type="SAM" id="Phobius"/>
    </source>
</evidence>
<proteinExistence type="predicted"/>
<dbReference type="PANTHER" id="PTHR34219">
    <property type="entry name" value="IRON-REGULATED INNER MEMBRANE PROTEIN-RELATED"/>
    <property type="match status" value="1"/>
</dbReference>
<name>T0HF50_9SPHN</name>
<dbReference type="InterPro" id="IPR005625">
    <property type="entry name" value="PepSY-ass_TM"/>
</dbReference>
<reference evidence="2 3" key="1">
    <citation type="journal article" date="2013" name="Genome Announc.">
        <title>Draft Genome Sequence of Sphingobium lactosutens Strain DS20T, Isolated from a Hexachlorocyclohexane Dumpsite.</title>
        <authorList>
            <person name="Kumar R."/>
            <person name="Dwivedi V."/>
            <person name="Negi V."/>
            <person name="Khurana J.P."/>
            <person name="Lal R."/>
        </authorList>
    </citation>
    <scope>NUCLEOTIDE SEQUENCE [LARGE SCALE GENOMIC DNA]</scope>
    <source>
        <strain evidence="2 3">DS20</strain>
    </source>
</reference>
<dbReference type="AlphaFoldDB" id="T0HF50"/>
<dbReference type="PATRIC" id="fig|1331060.3.peg.2379"/>
<protein>
    <recommendedName>
        <fullName evidence="4">Peptidase</fullName>
    </recommendedName>
</protein>
<feature type="transmembrane region" description="Helical" evidence="1">
    <location>
        <begin position="241"/>
        <end position="262"/>
    </location>
</feature>
<evidence type="ECO:0000313" key="3">
    <source>
        <dbReference type="Proteomes" id="UP000015531"/>
    </source>
</evidence>
<sequence length="290" mass="31000">MVYLGRMGGGRPLLFDGQSGLPKDAGQSKPPGITGLLLALHGELFAGLPGQLFIAGVGLTALLSVISGIMVYAPFAGSRPFGDIRGGRSRRLAWLDRHNVMGISSAAWLSVVTATGCMNAIERPLFNAWRNEISQTLPSVEAKALTIGPDQALASARRVAPDMRFETVIFPGRAPGIPGYYLVWGSGTTTLTKRLTAPVAVNALTGQQNGIGVLLMPWYLRLLDMSRPLHFGDYGGMPLKVLWALLDVIAIAVLGSGVYLWFGKRKRAGCNAPRELYSAPQSVDLLKATE</sequence>
<keyword evidence="3" id="KW-1185">Reference proteome</keyword>
<evidence type="ECO:0008006" key="4">
    <source>
        <dbReference type="Google" id="ProtNLM"/>
    </source>
</evidence>
<dbReference type="eggNOG" id="COG3182">
    <property type="taxonomic scope" value="Bacteria"/>
</dbReference>
<dbReference type="Pfam" id="PF03929">
    <property type="entry name" value="PepSY_TM"/>
    <property type="match status" value="1"/>
</dbReference>
<keyword evidence="1" id="KW-0812">Transmembrane</keyword>
<dbReference type="PANTHER" id="PTHR34219:SF3">
    <property type="entry name" value="BLL7967 PROTEIN"/>
    <property type="match status" value="1"/>
</dbReference>
<evidence type="ECO:0000313" key="2">
    <source>
        <dbReference type="EMBL" id="EQB14986.1"/>
    </source>
</evidence>
<feature type="transmembrane region" description="Helical" evidence="1">
    <location>
        <begin position="52"/>
        <end position="77"/>
    </location>
</feature>
<comment type="caution">
    <text evidence="2">The sequence shown here is derived from an EMBL/GenBank/DDBJ whole genome shotgun (WGS) entry which is preliminary data.</text>
</comment>